<accession>A0ABP7J3Y1</accession>
<evidence type="ECO:0000313" key="2">
    <source>
        <dbReference type="Proteomes" id="UP001501821"/>
    </source>
</evidence>
<dbReference type="EMBL" id="BAABAH010000018">
    <property type="protein sequence ID" value="GAA3833041.1"/>
    <property type="molecule type" value="Genomic_DNA"/>
</dbReference>
<evidence type="ECO:0000313" key="1">
    <source>
        <dbReference type="EMBL" id="GAA3833041.1"/>
    </source>
</evidence>
<gene>
    <name evidence="1" type="ORF">GCM10022242_37620</name>
</gene>
<protein>
    <recommendedName>
        <fullName evidence="3">MetS family NSS transporter small subunit</fullName>
    </recommendedName>
</protein>
<evidence type="ECO:0008006" key="3">
    <source>
        <dbReference type="Google" id="ProtNLM"/>
    </source>
</evidence>
<sequence length="42" mass="4412">MTLVMLIVAMTVLTGLGWAGAALYEYLERGVPSGPGAHHSLK</sequence>
<comment type="caution">
    <text evidence="1">The sequence shown here is derived from an EMBL/GenBank/DDBJ whole genome shotgun (WGS) entry which is preliminary data.</text>
</comment>
<keyword evidence="2" id="KW-1185">Reference proteome</keyword>
<dbReference type="RefSeq" id="WP_344778391.1">
    <property type="nucleotide sequence ID" value="NZ_BAABAH010000018.1"/>
</dbReference>
<name>A0ABP7J3Y1_9ACTN</name>
<organism evidence="1 2">
    <name type="scientific">Nocardioides panacisoli</name>
    <dbReference type="NCBI Taxonomy" id="627624"/>
    <lineage>
        <taxon>Bacteria</taxon>
        <taxon>Bacillati</taxon>
        <taxon>Actinomycetota</taxon>
        <taxon>Actinomycetes</taxon>
        <taxon>Propionibacteriales</taxon>
        <taxon>Nocardioidaceae</taxon>
        <taxon>Nocardioides</taxon>
    </lineage>
</organism>
<proteinExistence type="predicted"/>
<reference evidence="2" key="1">
    <citation type="journal article" date="2019" name="Int. J. Syst. Evol. Microbiol.">
        <title>The Global Catalogue of Microorganisms (GCM) 10K type strain sequencing project: providing services to taxonomists for standard genome sequencing and annotation.</title>
        <authorList>
            <consortium name="The Broad Institute Genomics Platform"/>
            <consortium name="The Broad Institute Genome Sequencing Center for Infectious Disease"/>
            <person name="Wu L."/>
            <person name="Ma J."/>
        </authorList>
    </citation>
    <scope>NUCLEOTIDE SEQUENCE [LARGE SCALE GENOMIC DNA]</scope>
    <source>
        <strain evidence="2">JCM 16953</strain>
    </source>
</reference>
<dbReference type="Proteomes" id="UP001501821">
    <property type="component" value="Unassembled WGS sequence"/>
</dbReference>